<sequence length="96" mass="10029">MELLFVTLGGAIIGLGLRYAFPGRETHGAALIPAIGAASASAIWAALTWAGWKFDGGWIWVASLVLAAALSAVLAVTIARRRRHADAEMLATLSRA</sequence>
<name>A0A5C8URK8_9MICO</name>
<evidence type="ECO:0000313" key="2">
    <source>
        <dbReference type="EMBL" id="TXN31221.1"/>
    </source>
</evidence>
<keyword evidence="1" id="KW-1133">Transmembrane helix</keyword>
<keyword evidence="1" id="KW-0812">Transmembrane</keyword>
<evidence type="ECO:0000256" key="1">
    <source>
        <dbReference type="SAM" id="Phobius"/>
    </source>
</evidence>
<feature type="transmembrane region" description="Helical" evidence="1">
    <location>
        <begin position="58"/>
        <end position="79"/>
    </location>
</feature>
<evidence type="ECO:0000313" key="3">
    <source>
        <dbReference type="Proteomes" id="UP000321379"/>
    </source>
</evidence>
<protein>
    <recommendedName>
        <fullName evidence="4">GlsB/YeaQ/YmgE family stress response membrane protein</fullName>
    </recommendedName>
</protein>
<evidence type="ECO:0008006" key="4">
    <source>
        <dbReference type="Google" id="ProtNLM"/>
    </source>
</evidence>
<dbReference type="EMBL" id="VRMG01000005">
    <property type="protein sequence ID" value="TXN31221.1"/>
    <property type="molecule type" value="Genomic_DNA"/>
</dbReference>
<reference evidence="2 3" key="1">
    <citation type="submission" date="2019-08" db="EMBL/GenBank/DDBJ databases">
        <title>Bacterial whole genome sequence for Glaciihabitans sp. CHu50b-6-2.</title>
        <authorList>
            <person name="Jin L."/>
        </authorList>
    </citation>
    <scope>NUCLEOTIDE SEQUENCE [LARGE SCALE GENOMIC DNA]</scope>
    <source>
        <strain evidence="2 3">CHu50b-6-2</strain>
    </source>
</reference>
<dbReference type="AlphaFoldDB" id="A0A5C8URK8"/>
<accession>A0A5C8URK8</accession>
<feature type="transmembrane region" description="Helical" evidence="1">
    <location>
        <begin position="6"/>
        <end position="21"/>
    </location>
</feature>
<keyword evidence="1" id="KW-0472">Membrane</keyword>
<keyword evidence="3" id="KW-1185">Reference proteome</keyword>
<dbReference type="RefSeq" id="WP_147782807.1">
    <property type="nucleotide sequence ID" value="NZ_VRMG01000005.1"/>
</dbReference>
<organism evidence="2 3">
    <name type="scientific">Lacisediminihabitans profunda</name>
    <dbReference type="NCBI Taxonomy" id="2594790"/>
    <lineage>
        <taxon>Bacteria</taxon>
        <taxon>Bacillati</taxon>
        <taxon>Actinomycetota</taxon>
        <taxon>Actinomycetes</taxon>
        <taxon>Micrococcales</taxon>
        <taxon>Microbacteriaceae</taxon>
        <taxon>Lacisediminihabitans</taxon>
    </lineage>
</organism>
<proteinExistence type="predicted"/>
<dbReference type="Proteomes" id="UP000321379">
    <property type="component" value="Unassembled WGS sequence"/>
</dbReference>
<gene>
    <name evidence="2" type="ORF">FVP33_06505</name>
</gene>
<comment type="caution">
    <text evidence="2">The sequence shown here is derived from an EMBL/GenBank/DDBJ whole genome shotgun (WGS) entry which is preliminary data.</text>
</comment>
<feature type="transmembrane region" description="Helical" evidence="1">
    <location>
        <begin position="28"/>
        <end position="52"/>
    </location>
</feature>